<keyword evidence="1" id="KW-0472">Membrane</keyword>
<evidence type="ECO:0000256" key="1">
    <source>
        <dbReference type="SAM" id="Phobius"/>
    </source>
</evidence>
<feature type="transmembrane region" description="Helical" evidence="1">
    <location>
        <begin position="90"/>
        <end position="110"/>
    </location>
</feature>
<organism evidence="2 3">
    <name type="scientific">Halteria grandinella</name>
    <dbReference type="NCBI Taxonomy" id="5974"/>
    <lineage>
        <taxon>Eukaryota</taxon>
        <taxon>Sar</taxon>
        <taxon>Alveolata</taxon>
        <taxon>Ciliophora</taxon>
        <taxon>Intramacronucleata</taxon>
        <taxon>Spirotrichea</taxon>
        <taxon>Stichotrichia</taxon>
        <taxon>Sporadotrichida</taxon>
        <taxon>Halteriidae</taxon>
        <taxon>Halteria</taxon>
    </lineage>
</organism>
<protein>
    <submittedName>
        <fullName evidence="2">Uncharacterized protein</fullName>
    </submittedName>
</protein>
<evidence type="ECO:0000313" key="2">
    <source>
        <dbReference type="EMBL" id="TNV78104.1"/>
    </source>
</evidence>
<dbReference type="EMBL" id="RRYP01010886">
    <property type="protein sequence ID" value="TNV78104.1"/>
    <property type="molecule type" value="Genomic_DNA"/>
</dbReference>
<evidence type="ECO:0000313" key="3">
    <source>
        <dbReference type="Proteomes" id="UP000785679"/>
    </source>
</evidence>
<dbReference type="Proteomes" id="UP000785679">
    <property type="component" value="Unassembled WGS sequence"/>
</dbReference>
<keyword evidence="1" id="KW-1133">Transmembrane helix</keyword>
<keyword evidence="3" id="KW-1185">Reference proteome</keyword>
<dbReference type="AlphaFoldDB" id="A0A8J8NNM9"/>
<accession>A0A8J8NNM9</accession>
<gene>
    <name evidence="2" type="ORF">FGO68_gene4963</name>
</gene>
<keyword evidence="1" id="KW-0812">Transmembrane</keyword>
<sequence>MNVKQRKLYYSTVKNNKDQNQKEGCHDLICYQQLALILSERVVIHVSCLIKVNPVQFQNVFFEVSNCLRIYNYSKASINDLKNDLHSLQIFLHVHIVIIPVLVTVIAQSYRAHHDLEARESNEPRLQKQILPDLLLEDDAPADCIDADCYVEEDYAGLPHELSIAFQVARLHFPLIITEVEHHIVYGYRQDEHIRQQRYPQKDQRSQSVWVLCLVIPELIRVPNGVPGYKGQEQSLEEHQNDVGNIQGCTQICIISHSNIKDIISDIP</sequence>
<name>A0A8J8NNM9_HALGN</name>
<reference evidence="2" key="1">
    <citation type="submission" date="2019-06" db="EMBL/GenBank/DDBJ databases">
        <authorList>
            <person name="Zheng W."/>
        </authorList>
    </citation>
    <scope>NUCLEOTIDE SEQUENCE</scope>
    <source>
        <strain evidence="2">QDHG01</strain>
    </source>
</reference>
<comment type="caution">
    <text evidence="2">The sequence shown here is derived from an EMBL/GenBank/DDBJ whole genome shotgun (WGS) entry which is preliminary data.</text>
</comment>
<proteinExistence type="predicted"/>